<dbReference type="PANTHER" id="PTHR35125">
    <property type="entry name" value="NEURON NAVIGATOR 1-LIKE-RELATED"/>
    <property type="match status" value="1"/>
</dbReference>
<protein>
    <submittedName>
        <fullName evidence="2">Uncharacterized protein</fullName>
    </submittedName>
</protein>
<reference evidence="3" key="1">
    <citation type="submission" date="2016-04" db="EMBL/GenBank/DDBJ databases">
        <title>Cephalotus genome sequencing.</title>
        <authorList>
            <person name="Fukushima K."/>
            <person name="Hasebe M."/>
            <person name="Fang X."/>
        </authorList>
    </citation>
    <scope>NUCLEOTIDE SEQUENCE [LARGE SCALE GENOMIC DNA]</scope>
    <source>
        <strain evidence="3">cv. St1</strain>
    </source>
</reference>
<dbReference type="InterPro" id="IPR039326">
    <property type="entry name" value="Patronus"/>
</dbReference>
<feature type="region of interest" description="Disordered" evidence="1">
    <location>
        <begin position="81"/>
        <end position="118"/>
    </location>
</feature>
<dbReference type="GO" id="GO:0007346">
    <property type="term" value="P:regulation of mitotic cell cycle"/>
    <property type="evidence" value="ECO:0007669"/>
    <property type="project" value="InterPro"/>
</dbReference>
<evidence type="ECO:0000313" key="2">
    <source>
        <dbReference type="EMBL" id="GAV76294.1"/>
    </source>
</evidence>
<dbReference type="Proteomes" id="UP000187406">
    <property type="component" value="Unassembled WGS sequence"/>
</dbReference>
<gene>
    <name evidence="2" type="ORF">CFOL_v3_19769</name>
</gene>
<keyword evidence="3" id="KW-1185">Reference proteome</keyword>
<accession>A0A1Q3C7Z0</accession>
<dbReference type="InParanoid" id="A0A1Q3C7Z0"/>
<organism evidence="2 3">
    <name type="scientific">Cephalotus follicularis</name>
    <name type="common">Albany pitcher plant</name>
    <dbReference type="NCBI Taxonomy" id="3775"/>
    <lineage>
        <taxon>Eukaryota</taxon>
        <taxon>Viridiplantae</taxon>
        <taxon>Streptophyta</taxon>
        <taxon>Embryophyta</taxon>
        <taxon>Tracheophyta</taxon>
        <taxon>Spermatophyta</taxon>
        <taxon>Magnoliopsida</taxon>
        <taxon>eudicotyledons</taxon>
        <taxon>Gunneridae</taxon>
        <taxon>Pentapetalae</taxon>
        <taxon>rosids</taxon>
        <taxon>fabids</taxon>
        <taxon>Oxalidales</taxon>
        <taxon>Cephalotaceae</taxon>
        <taxon>Cephalotus</taxon>
    </lineage>
</organism>
<dbReference type="EMBL" id="BDDD01001477">
    <property type="protein sequence ID" value="GAV76294.1"/>
    <property type="molecule type" value="Genomic_DNA"/>
</dbReference>
<proteinExistence type="predicted"/>
<dbReference type="AlphaFoldDB" id="A0A1Q3C7Z0"/>
<dbReference type="PANTHER" id="PTHR35125:SF2">
    <property type="entry name" value="PROTEIN PATRONUS 2-LIKE"/>
    <property type="match status" value="1"/>
</dbReference>
<evidence type="ECO:0000313" key="3">
    <source>
        <dbReference type="Proteomes" id="UP000187406"/>
    </source>
</evidence>
<sequence length="252" mass="27776">MASHLIQDQNLIVHFNGASAGGKTNFSKVPRKGGLAGRKPLGDVSNSVKPCSNQAFEKQNSSTFSYTEKETGASRVAYEASKNRSVSKASEKVQSGGRKALTDISNSGRPSLPNSLKKSQNGNLNVLAEKTNLLSVIAEEQFLHNHQECIKARTKAMDMDDFLKTVGLDNDFSKQFAASPRAIPVSTKLKPENSLRYFESEEMVELLIEDQSLHNQDLSGKVDSPPNCRTPKSPHHYVHWDDNISFMLLETP</sequence>
<feature type="compositionally biased region" description="Polar residues" evidence="1">
    <location>
        <begin position="103"/>
        <end position="118"/>
    </location>
</feature>
<dbReference type="OrthoDB" id="1902316at2759"/>
<name>A0A1Q3C7Z0_CEPFO</name>
<evidence type="ECO:0000256" key="1">
    <source>
        <dbReference type="SAM" id="MobiDB-lite"/>
    </source>
</evidence>
<feature type="region of interest" description="Disordered" evidence="1">
    <location>
        <begin position="24"/>
        <end position="48"/>
    </location>
</feature>
<comment type="caution">
    <text evidence="2">The sequence shown here is derived from an EMBL/GenBank/DDBJ whole genome shotgun (WGS) entry which is preliminary data.</text>
</comment>